<gene>
    <name evidence="1" type="ORF">EX30DRAFT_338993</name>
</gene>
<proteinExistence type="predicted"/>
<evidence type="ECO:0000313" key="1">
    <source>
        <dbReference type="EMBL" id="TGZ82686.1"/>
    </source>
</evidence>
<dbReference type="Proteomes" id="UP000298138">
    <property type="component" value="Unassembled WGS sequence"/>
</dbReference>
<dbReference type="SUPFAM" id="SSF52047">
    <property type="entry name" value="RNI-like"/>
    <property type="match status" value="1"/>
</dbReference>
<dbReference type="AlphaFoldDB" id="A0A4S2N162"/>
<dbReference type="InParanoid" id="A0A4S2N162"/>
<dbReference type="EMBL" id="ML220114">
    <property type="protein sequence ID" value="TGZ82686.1"/>
    <property type="molecule type" value="Genomic_DNA"/>
</dbReference>
<sequence length="677" mass="76203">MLYRTHGFGVFMPRPGVRHSTAQYFPVDHGVDAVHGNATIQMLQLWRTLLLSCFTASRPTSPSRFTTFTGATLFPYITYVHHLDVRTLVMVLSGIRDARVEKDTCDPSALGPDSGARFFAGALGAFEIVGEIRGERMIVDGPEYRVRSPSGNKDVQLFVGDTALMIMDFLYPHLHHLQGFVIPDLGQLRVHSPITMSHPVGLLTSFRSLTTLVISSGWMLSTGLGRAVASIRPTIYHEQPHSTDFNLVILDWRFKTYYAEPCYLNLKCQSDTEDFRHTSHSVEDFFAALNPNSISSLDFDFDTRYTRPRMIGSGEKEMAIRQSRSLKALRLAHFRCTDQLLLEMFTTMALAGFRPKALSLFELYNDSEGSITREKWHLPCGMLDELEYLELTRFSGMFNIAAGAICRTTISSPPSSPSTSSSSQCNQQLSTSAQIQLSPSTTPSPLQLKTLKLTYNYKQLRESASEAFIIFTIPLLSKTLTTLKLVDTDHTFLCPSPPRRRTRYDAIYGHIESPLESLTNLHTLILTGDIATFLLADRFPQIISALKHSLVICDLCFPSLPTALLSRFLEFEKLKTLVLREWNWEDDDPRLRYFRTGTRGNLMGEKKLTVETVKRFWESGRLLRGPDGRIVLGLRELGIAGGFLEVAGGKSWGALRRWGERRGGRFWWGAGEMPKVG</sequence>
<name>A0A4S2N162_9PEZI</name>
<organism evidence="1 2">
    <name type="scientific">Ascodesmis nigricans</name>
    <dbReference type="NCBI Taxonomy" id="341454"/>
    <lineage>
        <taxon>Eukaryota</taxon>
        <taxon>Fungi</taxon>
        <taxon>Dikarya</taxon>
        <taxon>Ascomycota</taxon>
        <taxon>Pezizomycotina</taxon>
        <taxon>Pezizomycetes</taxon>
        <taxon>Pezizales</taxon>
        <taxon>Ascodesmidaceae</taxon>
        <taxon>Ascodesmis</taxon>
    </lineage>
</organism>
<reference evidence="1 2" key="1">
    <citation type="submission" date="2019-04" db="EMBL/GenBank/DDBJ databases">
        <title>Comparative genomics and transcriptomics to analyze fruiting body development in filamentous ascomycetes.</title>
        <authorList>
            <consortium name="DOE Joint Genome Institute"/>
            <person name="Lutkenhaus R."/>
            <person name="Traeger S."/>
            <person name="Breuer J."/>
            <person name="Kuo A."/>
            <person name="Lipzen A."/>
            <person name="Pangilinan J."/>
            <person name="Dilworth D."/>
            <person name="Sandor L."/>
            <person name="Poggeler S."/>
            <person name="Barry K."/>
            <person name="Grigoriev I.V."/>
            <person name="Nowrousian M."/>
        </authorList>
    </citation>
    <scope>NUCLEOTIDE SEQUENCE [LARGE SCALE GENOMIC DNA]</scope>
    <source>
        <strain evidence="1 2">CBS 389.68</strain>
    </source>
</reference>
<dbReference type="OrthoDB" id="5338050at2759"/>
<accession>A0A4S2N162</accession>
<evidence type="ECO:0000313" key="2">
    <source>
        <dbReference type="Proteomes" id="UP000298138"/>
    </source>
</evidence>
<protein>
    <submittedName>
        <fullName evidence="1">Uncharacterized protein</fullName>
    </submittedName>
</protein>
<keyword evidence="2" id="KW-1185">Reference proteome</keyword>